<dbReference type="Gene3D" id="1.20.1080.10">
    <property type="entry name" value="Glycerol uptake facilitator protein"/>
    <property type="match status" value="1"/>
</dbReference>
<keyword evidence="3 7" id="KW-0813">Transport</keyword>
<dbReference type="InterPro" id="IPR000425">
    <property type="entry name" value="MIP"/>
</dbReference>
<dbReference type="PANTHER" id="PTHR43829">
    <property type="entry name" value="AQUAPORIN OR AQUAGLYCEROPORIN RELATED"/>
    <property type="match status" value="1"/>
</dbReference>
<feature type="transmembrane region" description="Helical" evidence="8">
    <location>
        <begin position="172"/>
        <end position="194"/>
    </location>
</feature>
<accession>A0ABY5R8Y5</accession>
<dbReference type="Pfam" id="PF00230">
    <property type="entry name" value="MIP"/>
    <property type="match status" value="1"/>
</dbReference>
<feature type="transmembrane region" description="Helical" evidence="8">
    <location>
        <begin position="142"/>
        <end position="160"/>
    </location>
</feature>
<dbReference type="InterPro" id="IPR022357">
    <property type="entry name" value="MIP_CS"/>
</dbReference>
<sequence length="247" mass="26541">MNIDVLGEFLGTLVLILLGNGVGMSVSLKRAYANQSAKWVLISFAWGFAVLFGVIVAQSLWAPGHLNPAVSLFAVVSGGISFPTFIFYVIVQVLGAFTGQTILYLINYKNIIETNDWAIVKGNSFTAPNYSNFKEKGLWQNLSYEFVATAVLIGLVLAFGRGLNETSLSALGPLPVTLLVVSIGMSLGSVTGYAINPARDFGPRVAFYLFSTFVWKQTKVTPDWSYSFVPVIAPLAAGLVIGGLAWA</sequence>
<evidence type="ECO:0000256" key="1">
    <source>
        <dbReference type="ARBA" id="ARBA00004141"/>
    </source>
</evidence>
<evidence type="ECO:0000256" key="5">
    <source>
        <dbReference type="ARBA" id="ARBA00022989"/>
    </source>
</evidence>
<dbReference type="InterPro" id="IPR023271">
    <property type="entry name" value="Aquaporin-like"/>
</dbReference>
<feature type="transmembrane region" description="Helical" evidence="8">
    <location>
        <begin position="6"/>
        <end position="28"/>
    </location>
</feature>
<dbReference type="EMBL" id="CP102734">
    <property type="protein sequence ID" value="UVD81632.1"/>
    <property type="molecule type" value="Genomic_DNA"/>
</dbReference>
<comment type="similarity">
    <text evidence="2 7">Belongs to the MIP/aquaporin (TC 1.A.8) family.</text>
</comment>
<reference evidence="9" key="1">
    <citation type="submission" date="2022-08" db="EMBL/GenBank/DDBJ databases">
        <title>Complete genome of Mycoplasma iguanae type strain 2327.</title>
        <authorList>
            <person name="Spergser J."/>
        </authorList>
    </citation>
    <scope>NUCLEOTIDE SEQUENCE</scope>
    <source>
        <strain evidence="9">2327</strain>
    </source>
</reference>
<name>A0ABY5R8Y5_9MOLU</name>
<feature type="transmembrane region" description="Helical" evidence="8">
    <location>
        <begin position="40"/>
        <end position="62"/>
    </location>
</feature>
<evidence type="ECO:0000256" key="2">
    <source>
        <dbReference type="ARBA" id="ARBA00006175"/>
    </source>
</evidence>
<evidence type="ECO:0000256" key="6">
    <source>
        <dbReference type="ARBA" id="ARBA00023136"/>
    </source>
</evidence>
<dbReference type="PRINTS" id="PR00783">
    <property type="entry name" value="MINTRINSICP"/>
</dbReference>
<dbReference type="Proteomes" id="UP001059252">
    <property type="component" value="Chromosome"/>
</dbReference>
<protein>
    <submittedName>
        <fullName evidence="9">Aquaporin family protein</fullName>
    </submittedName>
</protein>
<dbReference type="PROSITE" id="PS00221">
    <property type="entry name" value="MIP"/>
    <property type="match status" value="1"/>
</dbReference>
<organism evidence="9 10">
    <name type="scientific">Mycoplasma iguanae</name>
    <dbReference type="NCBI Taxonomy" id="292461"/>
    <lineage>
        <taxon>Bacteria</taxon>
        <taxon>Bacillati</taxon>
        <taxon>Mycoplasmatota</taxon>
        <taxon>Mollicutes</taxon>
        <taxon>Mycoplasmataceae</taxon>
        <taxon>Mycoplasma</taxon>
    </lineage>
</organism>
<feature type="transmembrane region" description="Helical" evidence="8">
    <location>
        <begin position="82"/>
        <end position="106"/>
    </location>
</feature>
<dbReference type="SUPFAM" id="SSF81338">
    <property type="entry name" value="Aquaporin-like"/>
    <property type="match status" value="1"/>
</dbReference>
<proteinExistence type="inferred from homology"/>
<evidence type="ECO:0000313" key="10">
    <source>
        <dbReference type="Proteomes" id="UP001059252"/>
    </source>
</evidence>
<keyword evidence="4 7" id="KW-0812">Transmembrane</keyword>
<evidence type="ECO:0000256" key="8">
    <source>
        <dbReference type="SAM" id="Phobius"/>
    </source>
</evidence>
<keyword evidence="5 8" id="KW-1133">Transmembrane helix</keyword>
<gene>
    <name evidence="9" type="ORF">NV226_02815</name>
</gene>
<evidence type="ECO:0000256" key="7">
    <source>
        <dbReference type="RuleBase" id="RU000477"/>
    </source>
</evidence>
<comment type="subcellular location">
    <subcellularLocation>
        <location evidence="1">Membrane</location>
        <topology evidence="1">Multi-pass membrane protein</topology>
    </subcellularLocation>
</comment>
<keyword evidence="6 8" id="KW-0472">Membrane</keyword>
<evidence type="ECO:0000256" key="4">
    <source>
        <dbReference type="ARBA" id="ARBA00022692"/>
    </source>
</evidence>
<dbReference type="RefSeq" id="WP_258210806.1">
    <property type="nucleotide sequence ID" value="NZ_CP102734.1"/>
</dbReference>
<evidence type="ECO:0000256" key="3">
    <source>
        <dbReference type="ARBA" id="ARBA00022448"/>
    </source>
</evidence>
<dbReference type="PANTHER" id="PTHR43829:SF9">
    <property type="entry name" value="AQUAPORIN-9"/>
    <property type="match status" value="1"/>
</dbReference>
<keyword evidence="10" id="KW-1185">Reference proteome</keyword>
<evidence type="ECO:0000313" key="9">
    <source>
        <dbReference type="EMBL" id="UVD81632.1"/>
    </source>
</evidence>
<feature type="transmembrane region" description="Helical" evidence="8">
    <location>
        <begin position="224"/>
        <end position="246"/>
    </location>
</feature>
<dbReference type="InterPro" id="IPR050363">
    <property type="entry name" value="MIP/Aquaporin"/>
</dbReference>